<dbReference type="Proteomes" id="UP000829194">
    <property type="component" value="Chromosome"/>
</dbReference>
<evidence type="ECO:0000313" key="2">
    <source>
        <dbReference type="EMBL" id="UNP31717.1"/>
    </source>
</evidence>
<dbReference type="EMBL" id="CP093547">
    <property type="protein sequence ID" value="UNP31717.1"/>
    <property type="molecule type" value="Genomic_DNA"/>
</dbReference>
<accession>A0ABY3XJC7</accession>
<feature type="signal peptide" evidence="1">
    <location>
        <begin position="1"/>
        <end position="22"/>
    </location>
</feature>
<dbReference type="Pfam" id="PF20101">
    <property type="entry name" value="DUF6491"/>
    <property type="match status" value="1"/>
</dbReference>
<protein>
    <submittedName>
        <fullName evidence="2">DUF6491 family protein</fullName>
    </submittedName>
</protein>
<feature type="chain" id="PRO_5045267437" evidence="1">
    <location>
        <begin position="23"/>
        <end position="114"/>
    </location>
</feature>
<organism evidence="2 3">
    <name type="scientific">Lysobacter gummosus</name>
    <dbReference type="NCBI Taxonomy" id="262324"/>
    <lineage>
        <taxon>Bacteria</taxon>
        <taxon>Pseudomonadati</taxon>
        <taxon>Pseudomonadota</taxon>
        <taxon>Gammaproteobacteria</taxon>
        <taxon>Lysobacterales</taxon>
        <taxon>Lysobacteraceae</taxon>
        <taxon>Lysobacter</taxon>
    </lineage>
</organism>
<proteinExistence type="predicted"/>
<gene>
    <name evidence="2" type="ORF">MOV92_10905</name>
</gene>
<name>A0ABY3XJC7_9GAMM</name>
<evidence type="ECO:0000313" key="3">
    <source>
        <dbReference type="Proteomes" id="UP000829194"/>
    </source>
</evidence>
<evidence type="ECO:0000256" key="1">
    <source>
        <dbReference type="SAM" id="SignalP"/>
    </source>
</evidence>
<reference evidence="2 3" key="1">
    <citation type="submission" date="2022-03" db="EMBL/GenBank/DDBJ databases">
        <title>Complete genome sequence of Lysobacter capsici VKM B-2533 and Lysobacter gummosus 10.1.1, promising sources of lytic agents.</title>
        <authorList>
            <person name="Tarlachkov S.V."/>
            <person name="Kudryakova I.V."/>
            <person name="Afoshin A.S."/>
            <person name="Leontyevskaya E.A."/>
            <person name="Leontyevskaya N.V."/>
        </authorList>
    </citation>
    <scope>NUCLEOTIDE SEQUENCE [LARGE SCALE GENOMIC DNA]</scope>
    <source>
        <strain evidence="2 3">10.1.1</strain>
    </source>
</reference>
<dbReference type="InterPro" id="IPR045500">
    <property type="entry name" value="DUF6491"/>
</dbReference>
<sequence>MLLPTRIALATLLTFAASAAFADPIDACVDLGAKPKISRLGDKAVLVKDSDSYYRLNVKSCYDLSFTQQFEVSTEKQKGRICPTGTRVRTNRDNCEVAQVEKIDEAAYRKFGGR</sequence>
<keyword evidence="3" id="KW-1185">Reference proteome</keyword>
<keyword evidence="1" id="KW-0732">Signal</keyword>
<dbReference type="RefSeq" id="WP_148648843.1">
    <property type="nucleotide sequence ID" value="NZ_CP011131.1"/>
</dbReference>